<evidence type="ECO:0000256" key="2">
    <source>
        <dbReference type="ARBA" id="ARBA00022490"/>
    </source>
</evidence>
<dbReference type="GO" id="GO:0005814">
    <property type="term" value="C:centriole"/>
    <property type="evidence" value="ECO:0007669"/>
    <property type="project" value="UniProtKB-SubCell"/>
</dbReference>
<dbReference type="SUPFAM" id="SSF90257">
    <property type="entry name" value="Myosin rod fragments"/>
    <property type="match status" value="1"/>
</dbReference>
<evidence type="ECO:0000256" key="4">
    <source>
        <dbReference type="ARBA" id="ARBA00038123"/>
    </source>
</evidence>
<feature type="non-terminal residue" evidence="6">
    <location>
        <position position="1"/>
    </location>
</feature>
<organism evidence="6 7">
    <name type="scientific">Dendroctonus ponderosae</name>
    <name type="common">Mountain pine beetle</name>
    <dbReference type="NCBI Taxonomy" id="77166"/>
    <lineage>
        <taxon>Eukaryota</taxon>
        <taxon>Metazoa</taxon>
        <taxon>Ecdysozoa</taxon>
        <taxon>Arthropoda</taxon>
        <taxon>Hexapoda</taxon>
        <taxon>Insecta</taxon>
        <taxon>Pterygota</taxon>
        <taxon>Neoptera</taxon>
        <taxon>Endopterygota</taxon>
        <taxon>Coleoptera</taxon>
        <taxon>Polyphaga</taxon>
        <taxon>Cucujiformia</taxon>
        <taxon>Curculionidae</taxon>
        <taxon>Scolytinae</taxon>
        <taxon>Dendroctonus</taxon>
    </lineage>
</organism>
<dbReference type="PANTHER" id="PTHR20544">
    <property type="entry name" value="CENTROSOMAL PROTEIN CEP135"/>
    <property type="match status" value="1"/>
</dbReference>
<evidence type="ECO:0000256" key="3">
    <source>
        <dbReference type="ARBA" id="ARBA00023212"/>
    </source>
</evidence>
<evidence type="ECO:0000256" key="5">
    <source>
        <dbReference type="SAM" id="Coils"/>
    </source>
</evidence>
<keyword evidence="2" id="KW-0963">Cytoplasm</keyword>
<feature type="coiled-coil region" evidence="5">
    <location>
        <begin position="13"/>
        <end position="313"/>
    </location>
</feature>
<keyword evidence="5" id="KW-0175">Coiled coil</keyword>
<dbReference type="EMBL" id="KB632375">
    <property type="protein sequence ID" value="ERL94007.1"/>
    <property type="molecule type" value="Genomic_DNA"/>
</dbReference>
<dbReference type="PANTHER" id="PTHR20544:SF0">
    <property type="entry name" value="NUCLEOPROTEIN TPR_MLP1 DOMAIN-CONTAINING PROTEIN"/>
    <property type="match status" value="1"/>
</dbReference>
<evidence type="ECO:0000256" key="1">
    <source>
        <dbReference type="ARBA" id="ARBA00004114"/>
    </source>
</evidence>
<dbReference type="AlphaFoldDB" id="U4ULK5"/>
<comment type="similarity">
    <text evidence="4">Belongs to the CEP135/TSGA10 family.</text>
</comment>
<proteinExistence type="inferred from homology"/>
<sequence length="333" mass="39388">KHLTESSSQDQIVRSKQKDLEILEQDYEKERQLREAAILENKRLQNDLSSVSYDCREARNELDLYKRQVEDLKRQLQHYVAEVKRTEDLISQKELERSELLDQFRSLSQEANILESNNHTLETEANQSKIQLSVALDHTSELERNMQHQESIMKSYEKQISELTSQVARLEVQLKQILIEKEHCNVELKQMGDLCVKLDKDKDDLKSELSNREDRRSNIQMLSEKLSSEKVTLQKALEQERSSLEAVEKLLNDSRRDLTEHRLLNQDLQREVNRLKQKVEELEERLTATAEQLDNYQLKALEYSQQNKQLRRDIANERFSKSRSDDKGYYPSL</sequence>
<evidence type="ECO:0000313" key="7">
    <source>
        <dbReference type="Proteomes" id="UP000030742"/>
    </source>
</evidence>
<comment type="subcellular location">
    <subcellularLocation>
        <location evidence="1">Cytoplasm</location>
        <location evidence="1">Cytoskeleton</location>
        <location evidence="1">Microtubule organizing center</location>
        <location evidence="1">Centrosome</location>
        <location evidence="1">Centriole</location>
    </subcellularLocation>
</comment>
<dbReference type="InterPro" id="IPR051877">
    <property type="entry name" value="Centriole_BasalBody_StrucProt"/>
</dbReference>
<gene>
    <name evidence="6" type="ORF">D910_11292</name>
</gene>
<protein>
    <submittedName>
        <fullName evidence="6">Uncharacterized protein</fullName>
    </submittedName>
</protein>
<keyword evidence="3" id="KW-0206">Cytoskeleton</keyword>
<dbReference type="OrthoDB" id="10254663at2759"/>
<reference evidence="6 7" key="1">
    <citation type="journal article" date="2013" name="Genome Biol.">
        <title>Draft genome of the mountain pine beetle, Dendroctonus ponderosae Hopkins, a major forest pest.</title>
        <authorList>
            <person name="Keeling C.I."/>
            <person name="Yuen M.M."/>
            <person name="Liao N.Y."/>
            <person name="Docking T.R."/>
            <person name="Chan S.K."/>
            <person name="Taylor G.A."/>
            <person name="Palmquist D.L."/>
            <person name="Jackman S.D."/>
            <person name="Nguyen A."/>
            <person name="Li M."/>
            <person name="Henderson H."/>
            <person name="Janes J.K."/>
            <person name="Zhao Y."/>
            <person name="Pandoh P."/>
            <person name="Moore R."/>
            <person name="Sperling F.A."/>
            <person name="Huber D.P."/>
            <person name="Birol I."/>
            <person name="Jones S.J."/>
            <person name="Bohlmann J."/>
        </authorList>
    </citation>
    <scope>NUCLEOTIDE SEQUENCE</scope>
</reference>
<evidence type="ECO:0000313" key="6">
    <source>
        <dbReference type="EMBL" id="ERL94007.1"/>
    </source>
</evidence>
<dbReference type="STRING" id="77166.U4ULK5"/>
<accession>U4ULK5</accession>
<dbReference type="Proteomes" id="UP000030742">
    <property type="component" value="Unassembled WGS sequence"/>
</dbReference>
<name>U4ULK5_DENPD</name>